<dbReference type="AlphaFoldDB" id="A0A226EAI9"/>
<dbReference type="SMART" id="SM00327">
    <property type="entry name" value="VWA"/>
    <property type="match status" value="1"/>
</dbReference>
<evidence type="ECO:0000256" key="2">
    <source>
        <dbReference type="SAM" id="MobiDB-lite"/>
    </source>
</evidence>
<dbReference type="PANTHER" id="PTHR24020">
    <property type="entry name" value="COLLAGEN ALPHA"/>
    <property type="match status" value="1"/>
</dbReference>
<dbReference type="CDD" id="cd01450">
    <property type="entry name" value="vWFA_subfamily_ECM"/>
    <property type="match status" value="1"/>
</dbReference>
<dbReference type="SUPFAM" id="SSF56436">
    <property type="entry name" value="C-type lectin-like"/>
    <property type="match status" value="1"/>
</dbReference>
<dbReference type="InterPro" id="IPR050525">
    <property type="entry name" value="ECM_Assembly_Org"/>
</dbReference>
<dbReference type="InterPro" id="IPR013087">
    <property type="entry name" value="Znf_C2H2_type"/>
</dbReference>
<dbReference type="GO" id="GO:0008270">
    <property type="term" value="F:zinc ion binding"/>
    <property type="evidence" value="ECO:0007669"/>
    <property type="project" value="UniProtKB-KW"/>
</dbReference>
<dbReference type="InterPro" id="IPR036465">
    <property type="entry name" value="vWFA_dom_sf"/>
</dbReference>
<dbReference type="InterPro" id="IPR016187">
    <property type="entry name" value="CTDL_fold"/>
</dbReference>
<dbReference type="OrthoDB" id="8061312at2759"/>
<feature type="domain" description="VWFA" evidence="5">
    <location>
        <begin position="494"/>
        <end position="662"/>
    </location>
</feature>
<feature type="domain" description="C-type lectin" evidence="3">
    <location>
        <begin position="360"/>
        <end position="479"/>
    </location>
</feature>
<dbReference type="InterPro" id="IPR002035">
    <property type="entry name" value="VWF_A"/>
</dbReference>
<organism evidence="6 7">
    <name type="scientific">Folsomia candida</name>
    <name type="common">Springtail</name>
    <dbReference type="NCBI Taxonomy" id="158441"/>
    <lineage>
        <taxon>Eukaryota</taxon>
        <taxon>Metazoa</taxon>
        <taxon>Ecdysozoa</taxon>
        <taxon>Arthropoda</taxon>
        <taxon>Hexapoda</taxon>
        <taxon>Collembola</taxon>
        <taxon>Entomobryomorpha</taxon>
        <taxon>Isotomoidea</taxon>
        <taxon>Isotomidae</taxon>
        <taxon>Proisotominae</taxon>
        <taxon>Folsomia</taxon>
    </lineage>
</organism>
<keyword evidence="1" id="KW-0479">Metal-binding</keyword>
<dbReference type="PROSITE" id="PS50041">
    <property type="entry name" value="C_TYPE_LECTIN_2"/>
    <property type="match status" value="1"/>
</dbReference>
<reference evidence="6 7" key="1">
    <citation type="submission" date="2015-12" db="EMBL/GenBank/DDBJ databases">
        <title>The genome of Folsomia candida.</title>
        <authorList>
            <person name="Faddeeva A."/>
            <person name="Derks M.F."/>
            <person name="Anvar Y."/>
            <person name="Smit S."/>
            <person name="Van Straalen N."/>
            <person name="Roelofs D."/>
        </authorList>
    </citation>
    <scope>NUCLEOTIDE SEQUENCE [LARGE SCALE GENOMIC DNA]</scope>
    <source>
        <strain evidence="6 7">VU population</strain>
        <tissue evidence="6">Whole body</tissue>
    </source>
</reference>
<evidence type="ECO:0000256" key="1">
    <source>
        <dbReference type="PROSITE-ProRule" id="PRU00042"/>
    </source>
</evidence>
<gene>
    <name evidence="6" type="ORF">Fcan01_10758</name>
</gene>
<sequence length="669" mass="73649">MSSKSVGTNPNGLWTAAFQGCVNPQPVDSQLRTMNALSIPSLNEEGWNTAQLKLELSSFLSHFSSLSTHLESTKTKVDTFKPCNLINRTDRESGTNEKFSMENVVIKMEWSDNASTVVVQGRRRAVKRSKNAGENCENDSDSDYVPPPSEDSHQSELSDTVVFQKSDDLGELIQLAEGEKKLTKICFVCQKEFYTTSGLANHMSRHDKDAKSTKELNRRRRMRGIEYVGYSKVEATSPGVANIVQVKKTPKSGRRLGPVCTSCTKSKIRKCIHFSEEVRKELFDNFWLSMDWKAKQSYVRGLVDIIQVACRTTQHPSKRKVTFVYHLPIRAGLKVKVCRTMFLATLGIGKKTVDELVFAFEETDYHIVNTLVTWREAAATCKRLNFGDLVTIESMDEYLDLIDLLASAGAVKGQIYWTDGSYSSSSWKWASTGGKMPPGLGRRWLRGHPVNSASNKVLLSYQTKFVTLPETQKHRFICKNPRPTVAVPCYVTNDLLVVLDSSGSISLPEYIIAKDFSAGLALAYRDNEDSRVGFTIFSNQVQTVVHPVNTLTPSQSATAVQAAIHLQSGTATDLAIENGASLLASIDRGVIKNLVVVTDGMSNNRASTIAAANAAIARGIKTYAVGIGNYDGAELVAIAGGDRSRVFTVPGFNQLLALLRPVSLKMCGP</sequence>
<evidence type="ECO:0000259" key="4">
    <source>
        <dbReference type="PROSITE" id="PS50157"/>
    </source>
</evidence>
<dbReference type="PROSITE" id="PS50234">
    <property type="entry name" value="VWFA"/>
    <property type="match status" value="1"/>
</dbReference>
<protein>
    <submittedName>
        <fullName evidence="6">Matrilin-4</fullName>
    </submittedName>
</protein>
<dbReference type="SMART" id="SM00034">
    <property type="entry name" value="CLECT"/>
    <property type="match status" value="1"/>
</dbReference>
<dbReference type="PROSITE" id="PS51257">
    <property type="entry name" value="PROKAR_LIPOPROTEIN"/>
    <property type="match status" value="1"/>
</dbReference>
<dbReference type="GO" id="GO:0032991">
    <property type="term" value="C:protein-containing complex"/>
    <property type="evidence" value="ECO:0007669"/>
    <property type="project" value="UniProtKB-ARBA"/>
</dbReference>
<keyword evidence="1" id="KW-0863">Zinc-finger</keyword>
<dbReference type="InterPro" id="IPR016186">
    <property type="entry name" value="C-type_lectin-like/link_sf"/>
</dbReference>
<evidence type="ECO:0000313" key="7">
    <source>
        <dbReference type="Proteomes" id="UP000198287"/>
    </source>
</evidence>
<feature type="region of interest" description="Disordered" evidence="2">
    <location>
        <begin position="122"/>
        <end position="157"/>
    </location>
</feature>
<dbReference type="SUPFAM" id="SSF53300">
    <property type="entry name" value="vWA-like"/>
    <property type="match status" value="1"/>
</dbReference>
<dbReference type="Proteomes" id="UP000198287">
    <property type="component" value="Unassembled WGS sequence"/>
</dbReference>
<dbReference type="PANTHER" id="PTHR24020:SF20">
    <property type="entry name" value="PH DOMAIN-CONTAINING PROTEIN"/>
    <property type="match status" value="1"/>
</dbReference>
<dbReference type="EMBL" id="LNIX01000005">
    <property type="protein sequence ID" value="OXA54662.1"/>
    <property type="molecule type" value="Genomic_DNA"/>
</dbReference>
<dbReference type="PROSITE" id="PS50157">
    <property type="entry name" value="ZINC_FINGER_C2H2_2"/>
    <property type="match status" value="1"/>
</dbReference>
<dbReference type="InterPro" id="IPR001304">
    <property type="entry name" value="C-type_lectin-like"/>
</dbReference>
<evidence type="ECO:0000313" key="6">
    <source>
        <dbReference type="EMBL" id="OXA54662.1"/>
    </source>
</evidence>
<comment type="caution">
    <text evidence="6">The sequence shown here is derived from an EMBL/GenBank/DDBJ whole genome shotgun (WGS) entry which is preliminary data.</text>
</comment>
<evidence type="ECO:0000259" key="3">
    <source>
        <dbReference type="PROSITE" id="PS50041"/>
    </source>
</evidence>
<feature type="domain" description="C2H2-type" evidence="4">
    <location>
        <begin position="184"/>
        <end position="211"/>
    </location>
</feature>
<accession>A0A226EAI9</accession>
<keyword evidence="7" id="KW-1185">Reference proteome</keyword>
<dbReference type="STRING" id="158441.A0A226EAI9"/>
<evidence type="ECO:0000259" key="5">
    <source>
        <dbReference type="PROSITE" id="PS50234"/>
    </source>
</evidence>
<dbReference type="Pfam" id="PF00092">
    <property type="entry name" value="VWA"/>
    <property type="match status" value="1"/>
</dbReference>
<dbReference type="Gene3D" id="3.40.50.410">
    <property type="entry name" value="von Willebrand factor, type A domain"/>
    <property type="match status" value="1"/>
</dbReference>
<name>A0A226EAI9_FOLCA</name>
<keyword evidence="1" id="KW-0862">Zinc</keyword>
<proteinExistence type="predicted"/>
<dbReference type="CDD" id="cd00037">
    <property type="entry name" value="CLECT"/>
    <property type="match status" value="1"/>
</dbReference>
<dbReference type="Gene3D" id="3.10.100.10">
    <property type="entry name" value="Mannose-Binding Protein A, subunit A"/>
    <property type="match status" value="1"/>
</dbReference>
<dbReference type="PROSITE" id="PS00028">
    <property type="entry name" value="ZINC_FINGER_C2H2_1"/>
    <property type="match status" value="1"/>
</dbReference>